<sequence>MELNWKYLIVGCVSVIFVCGDDTNVIKLGNNVLEEKNSTNTVEGPDLSTTTAATNQDFKKLTKKRCVRNYDTNCLKVDLITSLEKLGRSTDFQLLPGVKLVSNTDLFLSQRSSDTKMEFSADNISQQLDELLKRRLVSYAKSLSLNIQIFDKDQKKGKSYATSIFENLFPQSVEGRGEKKPGKWSSTLLTAGLLTGGTLLWMGLSSLMAMATKALAASLLSIVISIVTAYRSSGNSHKSTTYEIVAKPVYSHAYAAELQHEPHTAASGHQYGRNMEWDKMASSMSQRSEVQVPVPVMPMPIREDAHQLAYRAHVRPIYKQDTI</sequence>
<dbReference type="PANTHER" id="PTHR21879">
    <property type="entry name" value="FI03362P-RELATED-RELATED"/>
    <property type="match status" value="1"/>
</dbReference>
<protein>
    <submittedName>
        <fullName evidence="2">Uncharacterized protein</fullName>
    </submittedName>
</protein>
<feature type="signal peptide" evidence="1">
    <location>
        <begin position="1"/>
        <end position="20"/>
    </location>
</feature>
<dbReference type="EMBL" id="JBBCAQ010000036">
    <property type="protein sequence ID" value="KAK7575852.1"/>
    <property type="molecule type" value="Genomic_DNA"/>
</dbReference>
<evidence type="ECO:0000313" key="3">
    <source>
        <dbReference type="Proteomes" id="UP001367676"/>
    </source>
</evidence>
<accession>A0AAN9XZ21</accession>
<keyword evidence="1" id="KW-0732">Signal</keyword>
<evidence type="ECO:0000313" key="2">
    <source>
        <dbReference type="EMBL" id="KAK7575852.1"/>
    </source>
</evidence>
<organism evidence="2 3">
    <name type="scientific">Parthenolecanium corni</name>
    <dbReference type="NCBI Taxonomy" id="536013"/>
    <lineage>
        <taxon>Eukaryota</taxon>
        <taxon>Metazoa</taxon>
        <taxon>Ecdysozoa</taxon>
        <taxon>Arthropoda</taxon>
        <taxon>Hexapoda</taxon>
        <taxon>Insecta</taxon>
        <taxon>Pterygota</taxon>
        <taxon>Neoptera</taxon>
        <taxon>Paraneoptera</taxon>
        <taxon>Hemiptera</taxon>
        <taxon>Sternorrhyncha</taxon>
        <taxon>Coccoidea</taxon>
        <taxon>Coccidae</taxon>
        <taxon>Parthenolecanium</taxon>
    </lineage>
</organism>
<keyword evidence="3" id="KW-1185">Reference proteome</keyword>
<evidence type="ECO:0000256" key="1">
    <source>
        <dbReference type="SAM" id="SignalP"/>
    </source>
</evidence>
<dbReference type="InterPro" id="IPR012464">
    <property type="entry name" value="DUF1676"/>
</dbReference>
<dbReference type="Pfam" id="PF07898">
    <property type="entry name" value="DUF1676"/>
    <property type="match status" value="1"/>
</dbReference>
<comment type="caution">
    <text evidence="2">The sequence shown here is derived from an EMBL/GenBank/DDBJ whole genome shotgun (WGS) entry which is preliminary data.</text>
</comment>
<gene>
    <name evidence="2" type="ORF">V9T40_012138</name>
</gene>
<dbReference type="GO" id="GO:0016020">
    <property type="term" value="C:membrane"/>
    <property type="evidence" value="ECO:0007669"/>
    <property type="project" value="TreeGrafter"/>
</dbReference>
<dbReference type="Proteomes" id="UP001367676">
    <property type="component" value="Unassembled WGS sequence"/>
</dbReference>
<dbReference type="PANTHER" id="PTHR21879:SF9">
    <property type="entry name" value="OSIRIS 16"/>
    <property type="match status" value="1"/>
</dbReference>
<feature type="chain" id="PRO_5042990722" evidence="1">
    <location>
        <begin position="21"/>
        <end position="323"/>
    </location>
</feature>
<reference evidence="2 3" key="1">
    <citation type="submission" date="2024-03" db="EMBL/GenBank/DDBJ databases">
        <title>Adaptation during the transition from Ophiocordyceps entomopathogen to insect associate is accompanied by gene loss and intensified selection.</title>
        <authorList>
            <person name="Ward C.M."/>
            <person name="Onetto C.A."/>
            <person name="Borneman A.R."/>
        </authorList>
    </citation>
    <scope>NUCLEOTIDE SEQUENCE [LARGE SCALE GENOMIC DNA]</scope>
    <source>
        <strain evidence="2">AWRI1</strain>
        <tissue evidence="2">Single Adult Female</tissue>
    </source>
</reference>
<dbReference type="AlphaFoldDB" id="A0AAN9XZ21"/>
<name>A0AAN9XZ21_9HEMI</name>
<proteinExistence type="predicted"/>